<reference evidence="1 2" key="1">
    <citation type="submission" date="2021-01" db="EMBL/GenBank/DDBJ databases">
        <title>Genome seq and assembly of Devosia sp. G19.</title>
        <authorList>
            <person name="Chhetri G."/>
        </authorList>
    </citation>
    <scope>NUCLEOTIDE SEQUENCE [LARGE SCALE GENOMIC DNA]</scope>
    <source>
        <strain evidence="1 2">G19</strain>
    </source>
</reference>
<dbReference type="RefSeq" id="WP_201657740.1">
    <property type="nucleotide sequence ID" value="NZ_CP068047.1"/>
</dbReference>
<accession>A0ABX7BXT6</accession>
<protein>
    <submittedName>
        <fullName evidence="1">Uncharacterized protein</fullName>
    </submittedName>
</protein>
<proteinExistence type="predicted"/>
<name>A0ABX7BXT6_9HYPH</name>
<dbReference type="EMBL" id="CP068047">
    <property type="protein sequence ID" value="QQR36317.1"/>
    <property type="molecule type" value="Genomic_DNA"/>
</dbReference>
<gene>
    <name evidence="1" type="ORF">JI749_01370</name>
</gene>
<dbReference type="Proteomes" id="UP000595460">
    <property type="component" value="Chromosome"/>
</dbReference>
<evidence type="ECO:0000313" key="1">
    <source>
        <dbReference type="EMBL" id="QQR36317.1"/>
    </source>
</evidence>
<organism evidence="1 2">
    <name type="scientific">Devosia oryziradicis</name>
    <dbReference type="NCBI Taxonomy" id="2801335"/>
    <lineage>
        <taxon>Bacteria</taxon>
        <taxon>Pseudomonadati</taxon>
        <taxon>Pseudomonadota</taxon>
        <taxon>Alphaproteobacteria</taxon>
        <taxon>Hyphomicrobiales</taxon>
        <taxon>Devosiaceae</taxon>
        <taxon>Devosia</taxon>
    </lineage>
</organism>
<evidence type="ECO:0000313" key="2">
    <source>
        <dbReference type="Proteomes" id="UP000595460"/>
    </source>
</evidence>
<sequence length="85" mass="9592">MTYERLQTGARTPLDAVVVEVKQIFGRSVADVSSVDEIAGLPVPVRQALLEAERLRLERKLNRIVVRIADEKLWNPAWGRLVEIA</sequence>
<keyword evidence="2" id="KW-1185">Reference proteome</keyword>